<protein>
    <recommendedName>
        <fullName evidence="4">F-box domain-containing protein</fullName>
    </recommendedName>
</protein>
<dbReference type="Proteomes" id="UP000007431">
    <property type="component" value="Unassembled WGS sequence"/>
</dbReference>
<evidence type="ECO:0000313" key="5">
    <source>
        <dbReference type="EMBL" id="EFI96520.1"/>
    </source>
</evidence>
<feature type="region of interest" description="Disordered" evidence="3">
    <location>
        <begin position="998"/>
        <end position="1021"/>
    </location>
</feature>
<feature type="region of interest" description="Disordered" evidence="3">
    <location>
        <begin position="838"/>
        <end position="859"/>
    </location>
</feature>
<evidence type="ECO:0000313" key="6">
    <source>
        <dbReference type="Proteomes" id="UP000007431"/>
    </source>
</evidence>
<reference evidence="5 6" key="1">
    <citation type="journal article" date="2010" name="Nat. Biotechnol.">
        <title>Genome sequence of the model mushroom Schizophyllum commune.</title>
        <authorList>
            <person name="Ohm R.A."/>
            <person name="de Jong J.F."/>
            <person name="Lugones L.G."/>
            <person name="Aerts A."/>
            <person name="Kothe E."/>
            <person name="Stajich J.E."/>
            <person name="de Vries R.P."/>
            <person name="Record E."/>
            <person name="Levasseur A."/>
            <person name="Baker S.E."/>
            <person name="Bartholomew K.A."/>
            <person name="Coutinho P.M."/>
            <person name="Erdmann S."/>
            <person name="Fowler T.J."/>
            <person name="Gathman A.C."/>
            <person name="Lombard V."/>
            <person name="Henrissat B."/>
            <person name="Knabe N."/>
            <person name="Kuees U."/>
            <person name="Lilly W.W."/>
            <person name="Lindquist E."/>
            <person name="Lucas S."/>
            <person name="Magnuson J.K."/>
            <person name="Piumi F."/>
            <person name="Raudaskoski M."/>
            <person name="Salamov A."/>
            <person name="Schmutz J."/>
            <person name="Schwarze F.W.M.R."/>
            <person name="vanKuyk P.A."/>
            <person name="Horton J.S."/>
            <person name="Grigoriev I.V."/>
            <person name="Woesten H.A.B."/>
        </authorList>
    </citation>
    <scope>NUCLEOTIDE SEQUENCE [LARGE SCALE GENOMIC DNA]</scope>
    <source>
        <strain evidence="6">H4-8 / FGSC 9210</strain>
    </source>
</reference>
<dbReference type="RefSeq" id="XP_003031423.1">
    <property type="nucleotide sequence ID" value="XM_003031377.1"/>
</dbReference>
<dbReference type="STRING" id="578458.D8Q804"/>
<feature type="compositionally biased region" description="Low complexity" evidence="3">
    <location>
        <begin position="1616"/>
        <end position="1633"/>
    </location>
</feature>
<dbReference type="OrthoDB" id="2322499at2759"/>
<feature type="compositionally biased region" description="Low complexity" evidence="3">
    <location>
        <begin position="1296"/>
        <end position="1313"/>
    </location>
</feature>
<organism evidence="6">
    <name type="scientific">Schizophyllum commune (strain H4-8 / FGSC 9210)</name>
    <name type="common">Split gill fungus</name>
    <dbReference type="NCBI Taxonomy" id="578458"/>
    <lineage>
        <taxon>Eukaryota</taxon>
        <taxon>Fungi</taxon>
        <taxon>Dikarya</taxon>
        <taxon>Basidiomycota</taxon>
        <taxon>Agaricomycotina</taxon>
        <taxon>Agaricomycetes</taxon>
        <taxon>Agaricomycetidae</taxon>
        <taxon>Agaricales</taxon>
        <taxon>Schizophyllaceae</taxon>
        <taxon>Schizophyllum</taxon>
    </lineage>
</organism>
<dbReference type="InParanoid" id="D8Q804"/>
<accession>D8Q804</accession>
<name>D8Q804_SCHCM</name>
<feature type="coiled-coil region" evidence="2">
    <location>
        <begin position="1075"/>
        <end position="1144"/>
    </location>
</feature>
<proteinExistence type="predicted"/>
<feature type="compositionally biased region" description="Low complexity" evidence="3">
    <location>
        <begin position="1688"/>
        <end position="1732"/>
    </location>
</feature>
<dbReference type="eggNOG" id="ENOG502SAM6">
    <property type="taxonomic scope" value="Eukaryota"/>
</dbReference>
<feature type="compositionally biased region" description="Basic residues" evidence="3">
    <location>
        <begin position="63"/>
        <end position="72"/>
    </location>
</feature>
<feature type="compositionally biased region" description="Basic and acidic residues" evidence="3">
    <location>
        <begin position="1739"/>
        <end position="1749"/>
    </location>
</feature>
<feature type="compositionally biased region" description="Basic and acidic residues" evidence="3">
    <location>
        <begin position="1247"/>
        <end position="1269"/>
    </location>
</feature>
<feature type="compositionally biased region" description="Low complexity" evidence="3">
    <location>
        <begin position="1664"/>
        <end position="1676"/>
    </location>
</feature>
<dbReference type="HOGENOM" id="CLU_239446_0_0_1"/>
<keyword evidence="2" id="KW-0175">Coiled coil</keyword>
<dbReference type="InterPro" id="IPR001810">
    <property type="entry name" value="F-box_dom"/>
</dbReference>
<feature type="region of interest" description="Disordered" evidence="3">
    <location>
        <begin position="1490"/>
        <end position="1511"/>
    </location>
</feature>
<feature type="region of interest" description="Disordered" evidence="3">
    <location>
        <begin position="47"/>
        <end position="92"/>
    </location>
</feature>
<feature type="compositionally biased region" description="Polar residues" evidence="3">
    <location>
        <begin position="1490"/>
        <end position="1504"/>
    </location>
</feature>
<feature type="compositionally biased region" description="Polar residues" evidence="3">
    <location>
        <begin position="1000"/>
        <end position="1010"/>
    </location>
</feature>
<keyword evidence="1" id="KW-0945">Host-virus interaction</keyword>
<evidence type="ECO:0000259" key="4">
    <source>
        <dbReference type="PROSITE" id="PS50181"/>
    </source>
</evidence>
<dbReference type="PANTHER" id="PTHR13037:SF24">
    <property type="entry name" value="POLYCOMB PROTEIN PCL-RELATED"/>
    <property type="match status" value="1"/>
</dbReference>
<dbReference type="Pfam" id="PF00646">
    <property type="entry name" value="F-box"/>
    <property type="match status" value="1"/>
</dbReference>
<gene>
    <name evidence="5" type="ORF">SCHCODRAFT_109929</name>
</gene>
<dbReference type="VEuPathDB" id="FungiDB:SCHCODRAFT_02504360"/>
<dbReference type="GeneID" id="9586833"/>
<keyword evidence="6" id="KW-1185">Reference proteome</keyword>
<dbReference type="KEGG" id="scm:SCHCO_02504360"/>
<dbReference type="PANTHER" id="PTHR13037">
    <property type="entry name" value="FORMIN"/>
    <property type="match status" value="1"/>
</dbReference>
<sequence>MRTPARKCGVLTKAKRNNLLKAQSVAQDESDDIGVFTRFRGMPKYHWDAQYPPIPHSPEPKRPPAKRARRGANPREAKGPAKSAAPRKPAVEQTSTLMCMPLDIWFEILKQLDVGALHALSHTCTNLQDTLASPQAAHIWKDARAGMGDSPSPPLGTPEARWAVLVFGGNRCQNCGTTSVNKIDWQLLMRVCSACKKANPRSLFTSNKFAREFAGADAVYPHPPYASIHIPPTHLSTPSLPLASLLDNYLTPGIPVGGWATRASETTYYWRGDVERMLGIVARYKEDIEAKKPGAKEAYKEFRERRIARVISVMQLAPEYCSWHEERQWKNKCAGRDLAKERKEGIRARLLQIGHDPRDVERAMTTSEIEIEKRELTDASWRRIKKKWEAEVARARRRRLLTDHPAVIAQRKRAAAQVYNEAYRKTIGPREWFTSLDWLALPRSSDVVKLEPFWEPSYTDVGVSVPDADFQKALRHCGGEIRSMKRRNESNLRWRFDDLLTQVKEGGVLLEDAGIPVFSLAVAICQKRWHPREAPFEQCLGAMELLFLSSQSGVDYWPEYRVDLSRAVVALLDVLELSPATTTFTELDQLDARFFCSHCPAQDFGGTWTRLAFRWRSAVLHYNKEHAEQKETPKFRLLSESEADCARKSESSELAEANTWSCGHCGEHLDNWQPRLEVEAHVKESHDILAPKMDVDVLCMPIVLVNIKPLSSTLSHSQPHYNDLAMSSHSTMNTNPMAIPALRPTLSTARNFALVIPTGLHVHARIPKGVPGKLIISTDEHTSEGGEPQMWSIDIQDGEFKYRDPNERSGAEPTQQYDMEEGLQVRDFAYEKAFNPLPPRERAQTTGGHEITPSATSGNTIPAPRVAAAVVDIEALIGEFEYAIAQEKRLDEVYLHGALLWRLILLGWTTEDEIRALCSARDIQALEDYDAVCAERRASRAGPYDENGEYPWMLKSCSEKRWHFFLQMAEQEPAYARQMVLKMREEFRAELCRFEHSRDNNLPYTPQKQYQPDPRNPQSRIRLPTPDIIVRKGRSTYRLKLAAYNRMVTLERVQSTMSERAAAMCGQTKRWEQEDKAWEEELEEMWEEMEEMDEEEEDQTPTTQVERKEKVAMHEQLAALAEERAALEEEMARVKVAQAALRERQAALDAEWTARTSEGSGDRVSPESDGTVVGEEDDEYASMDDNGSSAVDNAAPMIVDTARPSQKSLGKRRMSNVEGVEGQASPAKRSRTSPKRNSPAPEPGPSTRREGTSSTEREGTRPRRGRPIERAVPPSDSNIASLLQAWSKDKKFSFASKGTNPSSSSKGNNPSSSKGKKRAAEDDAVEPHEAPSPKKQRVAEATNTCVPEGRNIHVPNGKSVRVATLRGTRVSGERSSVGGKGKRLTGSRSGSGSGVWKTVQSIVNFFTGRKGEESGEEISEDEDVEDTAKMDVDIPNYTLNQASNDMTKNGIPSPRTFSPPPPSHGTFRLTGNYIVPPSCASLSLANPSTWAASPSPSYNTTAANKDNDESDDDFPRFLVPHIVPGSLTSWNGGRVGAWPKDKTAEQMTATSARIVNLRQRRQRIPVPPKYPIVVTERLVRSPYEVFRRAPSGAEEVFGPGVSATFGVTRGCRWGSSAASAAGSGSASTSGTGTVFSLPGSTTQGAVAAPQPAPQPPALAPPAAPAYQSPAVPAVQPSALPAPQLPVLSAQQSPAPSAGQPAASPIGQPSATSAPQASTSANASQASTSTTASSRRRPLRREGAIIITDH</sequence>
<feature type="compositionally biased region" description="Basic and acidic residues" evidence="3">
    <location>
        <begin position="1318"/>
        <end position="1332"/>
    </location>
</feature>
<dbReference type="EMBL" id="GL377307">
    <property type="protein sequence ID" value="EFI96520.1"/>
    <property type="molecule type" value="Genomic_DNA"/>
</dbReference>
<evidence type="ECO:0000256" key="2">
    <source>
        <dbReference type="SAM" id="Coils"/>
    </source>
</evidence>
<evidence type="ECO:0000256" key="3">
    <source>
        <dbReference type="SAM" id="MobiDB-lite"/>
    </source>
</evidence>
<feature type="region of interest" description="Disordered" evidence="3">
    <location>
        <begin position="1151"/>
        <end position="1394"/>
    </location>
</feature>
<feature type="compositionally biased region" description="Pro residues" evidence="3">
    <location>
        <begin position="1650"/>
        <end position="1663"/>
    </location>
</feature>
<feature type="domain" description="F-box" evidence="4">
    <location>
        <begin position="94"/>
        <end position="143"/>
    </location>
</feature>
<dbReference type="PROSITE" id="PS50181">
    <property type="entry name" value="FBOX"/>
    <property type="match status" value="1"/>
</dbReference>
<feature type="region of interest" description="Disordered" evidence="3">
    <location>
        <begin position="1616"/>
        <end position="1749"/>
    </location>
</feature>
<feature type="non-terminal residue" evidence="5">
    <location>
        <position position="1749"/>
    </location>
</feature>
<evidence type="ECO:0000256" key="1">
    <source>
        <dbReference type="ARBA" id="ARBA00022581"/>
    </source>
</evidence>